<dbReference type="Proteomes" id="UP000434172">
    <property type="component" value="Unassembled WGS sequence"/>
</dbReference>
<gene>
    <name evidence="2" type="ORF">GQ607_000550</name>
</gene>
<organism evidence="2 3">
    <name type="scientific">Colletotrichum asianum</name>
    <dbReference type="NCBI Taxonomy" id="702518"/>
    <lineage>
        <taxon>Eukaryota</taxon>
        <taxon>Fungi</taxon>
        <taxon>Dikarya</taxon>
        <taxon>Ascomycota</taxon>
        <taxon>Pezizomycotina</taxon>
        <taxon>Sordariomycetes</taxon>
        <taxon>Hypocreomycetidae</taxon>
        <taxon>Glomerellales</taxon>
        <taxon>Glomerellaceae</taxon>
        <taxon>Colletotrichum</taxon>
        <taxon>Colletotrichum gloeosporioides species complex</taxon>
    </lineage>
</organism>
<evidence type="ECO:0000256" key="1">
    <source>
        <dbReference type="SAM" id="MobiDB-lite"/>
    </source>
</evidence>
<accession>A0A8H3WRR5</accession>
<evidence type="ECO:0000313" key="3">
    <source>
        <dbReference type="Proteomes" id="UP000434172"/>
    </source>
</evidence>
<evidence type="ECO:0000313" key="2">
    <source>
        <dbReference type="EMBL" id="KAF0332534.1"/>
    </source>
</evidence>
<feature type="region of interest" description="Disordered" evidence="1">
    <location>
        <begin position="85"/>
        <end position="112"/>
    </location>
</feature>
<dbReference type="EMBL" id="WOWK01000001">
    <property type="protein sequence ID" value="KAF0332534.1"/>
    <property type="molecule type" value="Genomic_DNA"/>
</dbReference>
<dbReference type="AlphaFoldDB" id="A0A8H3WRR5"/>
<sequence length="112" mass="12270">MYLDTPRSRAGYLACLWSPLMLPLGIESRDVVVCCRRARGRFMATRFASWSAPDDPAKPATAAGFATSRMFIGDVIHARLHRGARPTLSAHSVRSKERRCPGDGCSIAPKLP</sequence>
<name>A0A8H3WRR5_9PEZI</name>
<proteinExistence type="predicted"/>
<protein>
    <submittedName>
        <fullName evidence="2">Uncharacterized protein</fullName>
    </submittedName>
</protein>
<reference evidence="2 3" key="1">
    <citation type="submission" date="2019-12" db="EMBL/GenBank/DDBJ databases">
        <title>A genome sequence resource for the geographically widespread anthracnose pathogen Colletotrichum asianum.</title>
        <authorList>
            <person name="Meng Y."/>
        </authorList>
    </citation>
    <scope>NUCLEOTIDE SEQUENCE [LARGE SCALE GENOMIC DNA]</scope>
    <source>
        <strain evidence="2 3">ICMP 18580</strain>
    </source>
</reference>
<comment type="caution">
    <text evidence="2">The sequence shown here is derived from an EMBL/GenBank/DDBJ whole genome shotgun (WGS) entry which is preliminary data.</text>
</comment>
<keyword evidence="3" id="KW-1185">Reference proteome</keyword>